<protein>
    <submittedName>
        <fullName evidence="2">Uncharacterized protein</fullName>
    </submittedName>
</protein>
<dbReference type="Proteomes" id="UP000622317">
    <property type="component" value="Unassembled WGS sequence"/>
</dbReference>
<accession>A0A927IHA0</accession>
<keyword evidence="1" id="KW-1133">Transmembrane helix</keyword>
<keyword evidence="3" id="KW-1185">Reference proteome</keyword>
<evidence type="ECO:0000256" key="1">
    <source>
        <dbReference type="SAM" id="Phobius"/>
    </source>
</evidence>
<evidence type="ECO:0000313" key="3">
    <source>
        <dbReference type="Proteomes" id="UP000622317"/>
    </source>
</evidence>
<name>A0A927IHA0_9BACT</name>
<keyword evidence="1" id="KW-0812">Transmembrane</keyword>
<reference evidence="2" key="1">
    <citation type="submission" date="2020-09" db="EMBL/GenBank/DDBJ databases">
        <title>Pelagicoccus enzymogenes sp. nov. with an EPS production, isolated from marine sediment.</title>
        <authorList>
            <person name="Feng X."/>
        </authorList>
    </citation>
    <scope>NUCLEOTIDE SEQUENCE</scope>
    <source>
        <strain evidence="2">NFK12</strain>
    </source>
</reference>
<feature type="transmembrane region" description="Helical" evidence="1">
    <location>
        <begin position="12"/>
        <end position="33"/>
    </location>
</feature>
<dbReference type="RefSeq" id="WP_191617099.1">
    <property type="nucleotide sequence ID" value="NZ_JACYFG010000026.1"/>
</dbReference>
<organism evidence="2 3">
    <name type="scientific">Pelagicoccus enzymogenes</name>
    <dbReference type="NCBI Taxonomy" id="2773457"/>
    <lineage>
        <taxon>Bacteria</taxon>
        <taxon>Pseudomonadati</taxon>
        <taxon>Verrucomicrobiota</taxon>
        <taxon>Opitutia</taxon>
        <taxon>Puniceicoccales</taxon>
        <taxon>Pelagicoccaceae</taxon>
        <taxon>Pelagicoccus</taxon>
    </lineage>
</organism>
<evidence type="ECO:0000313" key="2">
    <source>
        <dbReference type="EMBL" id="MBD5779971.1"/>
    </source>
</evidence>
<keyword evidence="1" id="KW-0472">Membrane</keyword>
<comment type="caution">
    <text evidence="2">The sequence shown here is derived from an EMBL/GenBank/DDBJ whole genome shotgun (WGS) entry which is preliminary data.</text>
</comment>
<gene>
    <name evidence="2" type="ORF">IEN85_10770</name>
</gene>
<proteinExistence type="predicted"/>
<sequence>MKKQKPFADGIIFGFGMSISLSISLFVLAFFVFPEVTERVLMQAEPPAYHIFEERYGHETFTNLSFERMFKQSSVVLLAEPEPNKTENQKVRISEILKKNPNTNFSLSEGDEYDRSHSKFITSADCDGALVFYVGNPPRQKASFYYTDGIIGYRDKIPLHQIKQFAKN</sequence>
<dbReference type="AlphaFoldDB" id="A0A927IHA0"/>
<dbReference type="EMBL" id="JACYFG010000026">
    <property type="protein sequence ID" value="MBD5779971.1"/>
    <property type="molecule type" value="Genomic_DNA"/>
</dbReference>